<comment type="caution">
    <text evidence="2">The sequence shown here is derived from an EMBL/GenBank/DDBJ whole genome shotgun (WGS) entry which is preliminary data.</text>
</comment>
<accession>A0ABP3FT29</accession>
<dbReference type="InterPro" id="IPR037151">
    <property type="entry name" value="AlkB-like_sf"/>
</dbReference>
<keyword evidence="2" id="KW-0223">Dioxygenase</keyword>
<dbReference type="InterPro" id="IPR027450">
    <property type="entry name" value="AlkB-like"/>
</dbReference>
<dbReference type="PROSITE" id="PS51471">
    <property type="entry name" value="FE2OG_OXY"/>
    <property type="match status" value="1"/>
</dbReference>
<dbReference type="PANTHER" id="PTHR31212:SF4">
    <property type="entry name" value="ALPHA-KETOGLUTARATE-DEPENDENT DIOXYGENASE ALKB HOMOLOG 3"/>
    <property type="match status" value="1"/>
</dbReference>
<protein>
    <submittedName>
        <fullName evidence="2">Alpha-ketoglutarate-dependent dioxygenase AlkB</fullName>
    </submittedName>
</protein>
<dbReference type="Gene3D" id="2.60.120.590">
    <property type="entry name" value="Alpha-ketoglutarate-dependent dioxygenase AlkB-like"/>
    <property type="match status" value="1"/>
</dbReference>
<evidence type="ECO:0000313" key="3">
    <source>
        <dbReference type="Proteomes" id="UP001501787"/>
    </source>
</evidence>
<evidence type="ECO:0000313" key="2">
    <source>
        <dbReference type="EMBL" id="GAA0323586.1"/>
    </source>
</evidence>
<reference evidence="3" key="1">
    <citation type="journal article" date="2019" name="Int. J. Syst. Evol. Microbiol.">
        <title>The Global Catalogue of Microorganisms (GCM) 10K type strain sequencing project: providing services to taxonomists for standard genome sequencing and annotation.</title>
        <authorList>
            <consortium name="The Broad Institute Genomics Platform"/>
            <consortium name="The Broad Institute Genome Sequencing Center for Infectious Disease"/>
            <person name="Wu L."/>
            <person name="Ma J."/>
        </authorList>
    </citation>
    <scope>NUCLEOTIDE SEQUENCE [LARGE SCALE GENOMIC DNA]</scope>
    <source>
        <strain evidence="3">JCM 16343</strain>
    </source>
</reference>
<sequence length="210" mass="23794">MPDTLPQVLPDNLLPYDGALYDLGLLTHPKYPADACYEQLLELPWQADKVTLFGKTHITKRRVVWMGNDGIRYRYSGHTRHSIPWHPLIYDIKRQIEAKLHALGILKTADDYFNACLLNDYPTGNEGMGYHADNEAALGDAPLIATWSLGATRKVAFKHQRTGCRIELLLPSGTLNLMAGATQTHWKHTIPKTKKVDTGRISMTFRRILF</sequence>
<gene>
    <name evidence="2" type="ORF">GCM10009129_21770</name>
</gene>
<dbReference type="Pfam" id="PF13532">
    <property type="entry name" value="2OG-FeII_Oxy_2"/>
    <property type="match status" value="1"/>
</dbReference>
<evidence type="ECO:0000259" key="1">
    <source>
        <dbReference type="PROSITE" id="PS51471"/>
    </source>
</evidence>
<name>A0ABP3FT29_9GAMM</name>
<proteinExistence type="predicted"/>
<dbReference type="Proteomes" id="UP001501787">
    <property type="component" value="Unassembled WGS sequence"/>
</dbReference>
<dbReference type="GO" id="GO:0051213">
    <property type="term" value="F:dioxygenase activity"/>
    <property type="evidence" value="ECO:0007669"/>
    <property type="project" value="UniProtKB-KW"/>
</dbReference>
<dbReference type="EMBL" id="BAAAFR010000008">
    <property type="protein sequence ID" value="GAA0323586.1"/>
    <property type="molecule type" value="Genomic_DNA"/>
</dbReference>
<dbReference type="InterPro" id="IPR005123">
    <property type="entry name" value="Oxoglu/Fe-dep_dioxygenase_dom"/>
</dbReference>
<organism evidence="2 3">
    <name type="scientific">Psychrobacter aestuarii</name>
    <dbReference type="NCBI Taxonomy" id="556327"/>
    <lineage>
        <taxon>Bacteria</taxon>
        <taxon>Pseudomonadati</taxon>
        <taxon>Pseudomonadota</taxon>
        <taxon>Gammaproteobacteria</taxon>
        <taxon>Moraxellales</taxon>
        <taxon>Moraxellaceae</taxon>
        <taxon>Psychrobacter</taxon>
    </lineage>
</organism>
<feature type="domain" description="Fe2OG dioxygenase" evidence="1">
    <location>
        <begin position="112"/>
        <end position="209"/>
    </location>
</feature>
<dbReference type="InterPro" id="IPR032854">
    <property type="entry name" value="ALKBH3"/>
</dbReference>
<dbReference type="SUPFAM" id="SSF51197">
    <property type="entry name" value="Clavaminate synthase-like"/>
    <property type="match status" value="1"/>
</dbReference>
<keyword evidence="2" id="KW-0560">Oxidoreductase</keyword>
<keyword evidence="3" id="KW-1185">Reference proteome</keyword>
<dbReference type="RefSeq" id="WP_201504559.1">
    <property type="nucleotide sequence ID" value="NZ_BAAAFR010000008.1"/>
</dbReference>
<dbReference type="PANTHER" id="PTHR31212">
    <property type="entry name" value="ALPHA-KETOGLUTARATE-DEPENDENT DIOXYGENASE ALKB HOMOLOG 3"/>
    <property type="match status" value="1"/>
</dbReference>